<dbReference type="CDD" id="cd06261">
    <property type="entry name" value="TM_PBP2"/>
    <property type="match status" value="1"/>
</dbReference>
<dbReference type="InterPro" id="IPR000515">
    <property type="entry name" value="MetI-like"/>
</dbReference>
<dbReference type="SUPFAM" id="SSF161098">
    <property type="entry name" value="MetI-like"/>
    <property type="match status" value="1"/>
</dbReference>
<dbReference type="PROSITE" id="PS50928">
    <property type="entry name" value="ABC_TM1"/>
    <property type="match status" value="1"/>
</dbReference>
<evidence type="ECO:0000256" key="1">
    <source>
        <dbReference type="ARBA" id="ARBA00004651"/>
    </source>
</evidence>
<evidence type="ECO:0000256" key="7">
    <source>
        <dbReference type="RuleBase" id="RU363032"/>
    </source>
</evidence>
<dbReference type="InterPro" id="IPR051393">
    <property type="entry name" value="ABC_transporter_permease"/>
</dbReference>
<accession>A0ABU8RF78</accession>
<dbReference type="Proteomes" id="UP001387100">
    <property type="component" value="Unassembled WGS sequence"/>
</dbReference>
<feature type="transmembrane region" description="Helical" evidence="7">
    <location>
        <begin position="35"/>
        <end position="59"/>
    </location>
</feature>
<dbReference type="Pfam" id="PF00528">
    <property type="entry name" value="BPD_transp_1"/>
    <property type="match status" value="1"/>
</dbReference>
<dbReference type="Gene3D" id="1.10.3720.10">
    <property type="entry name" value="MetI-like"/>
    <property type="match status" value="1"/>
</dbReference>
<evidence type="ECO:0000256" key="3">
    <source>
        <dbReference type="ARBA" id="ARBA00022475"/>
    </source>
</evidence>
<sequence>MTTTSVGAPPPSVEASSRGVAASPVRRHGSRATPYLFLLPFFVVFTTFVLVPIGVGAWASLHRWSLGLPGRPLVGLENYARLFDGSEVLSVEFWGGMRATAIFTVASVPLLVVVPFAVAMLLNQKFRGRTFFRAVYFAPYVLGVAVVGLLWRYLLDAQLGPVNQLLAAVGLPGDTLWTSSLPAGWVSLVGVTVWWTLGFNAVIFLAALQDVPTELHEAAKVDGAGAWRRFGAVTLPSMRRVLQFVVTITIIASANMYGQAALVTQEQPGTATRTAIGFIAQTGIQGFDIGSASAMSMVLALLLMVVSAVVLAVFSRVGGSER</sequence>
<evidence type="ECO:0000313" key="10">
    <source>
        <dbReference type="Proteomes" id="UP001387100"/>
    </source>
</evidence>
<dbReference type="PANTHER" id="PTHR30193:SF41">
    <property type="entry name" value="DIACETYLCHITOBIOSE UPTAKE SYSTEM PERMEASE PROTEIN NGCF"/>
    <property type="match status" value="1"/>
</dbReference>
<name>A0ABU8RF78_9ACTN</name>
<reference evidence="9 10" key="1">
    <citation type="journal article" date="2017" name="Int. J. Syst. Evol. Microbiol.">
        <title>Pseudokineococcus basanitobsidens sp. nov., isolated from volcanic rock.</title>
        <authorList>
            <person name="Lee D.W."/>
            <person name="Park M.Y."/>
            <person name="Kim J.J."/>
            <person name="Kim B.S."/>
        </authorList>
    </citation>
    <scope>NUCLEOTIDE SEQUENCE [LARGE SCALE GENOMIC DNA]</scope>
    <source>
        <strain evidence="9 10">DSM 103726</strain>
    </source>
</reference>
<keyword evidence="4 7" id="KW-0812">Transmembrane</keyword>
<evidence type="ECO:0000256" key="6">
    <source>
        <dbReference type="ARBA" id="ARBA00023136"/>
    </source>
</evidence>
<keyword evidence="5 7" id="KW-1133">Transmembrane helix</keyword>
<evidence type="ECO:0000259" key="8">
    <source>
        <dbReference type="PROSITE" id="PS50928"/>
    </source>
</evidence>
<organism evidence="9 10">
    <name type="scientific">Pseudokineococcus basanitobsidens</name>
    <dbReference type="NCBI Taxonomy" id="1926649"/>
    <lineage>
        <taxon>Bacteria</taxon>
        <taxon>Bacillati</taxon>
        <taxon>Actinomycetota</taxon>
        <taxon>Actinomycetes</taxon>
        <taxon>Kineosporiales</taxon>
        <taxon>Kineosporiaceae</taxon>
        <taxon>Pseudokineococcus</taxon>
    </lineage>
</organism>
<keyword evidence="3" id="KW-1003">Cell membrane</keyword>
<dbReference type="RefSeq" id="WP_339573110.1">
    <property type="nucleotide sequence ID" value="NZ_JBBIAA010000001.1"/>
</dbReference>
<feature type="transmembrane region" description="Helical" evidence="7">
    <location>
        <begin position="241"/>
        <end position="258"/>
    </location>
</feature>
<dbReference type="EMBL" id="JBBIAA010000001">
    <property type="protein sequence ID" value="MEJ5943718.1"/>
    <property type="molecule type" value="Genomic_DNA"/>
</dbReference>
<evidence type="ECO:0000313" key="9">
    <source>
        <dbReference type="EMBL" id="MEJ5943718.1"/>
    </source>
</evidence>
<feature type="transmembrane region" description="Helical" evidence="7">
    <location>
        <begin position="185"/>
        <end position="208"/>
    </location>
</feature>
<feature type="transmembrane region" description="Helical" evidence="7">
    <location>
        <begin position="294"/>
        <end position="314"/>
    </location>
</feature>
<feature type="domain" description="ABC transmembrane type-1" evidence="8">
    <location>
        <begin position="97"/>
        <end position="310"/>
    </location>
</feature>
<dbReference type="InterPro" id="IPR035906">
    <property type="entry name" value="MetI-like_sf"/>
</dbReference>
<gene>
    <name evidence="9" type="ORF">WDZ17_00230</name>
</gene>
<evidence type="ECO:0000256" key="2">
    <source>
        <dbReference type="ARBA" id="ARBA00022448"/>
    </source>
</evidence>
<comment type="caution">
    <text evidence="9">The sequence shown here is derived from an EMBL/GenBank/DDBJ whole genome shotgun (WGS) entry which is preliminary data.</text>
</comment>
<evidence type="ECO:0000256" key="5">
    <source>
        <dbReference type="ARBA" id="ARBA00022989"/>
    </source>
</evidence>
<feature type="transmembrane region" description="Helical" evidence="7">
    <location>
        <begin position="99"/>
        <end position="122"/>
    </location>
</feature>
<keyword evidence="6 7" id="KW-0472">Membrane</keyword>
<proteinExistence type="inferred from homology"/>
<dbReference type="PANTHER" id="PTHR30193">
    <property type="entry name" value="ABC TRANSPORTER PERMEASE PROTEIN"/>
    <property type="match status" value="1"/>
</dbReference>
<protein>
    <submittedName>
        <fullName evidence="9">Sugar ABC transporter permease</fullName>
    </submittedName>
</protein>
<feature type="transmembrane region" description="Helical" evidence="7">
    <location>
        <begin position="134"/>
        <end position="154"/>
    </location>
</feature>
<comment type="subcellular location">
    <subcellularLocation>
        <location evidence="1 7">Cell membrane</location>
        <topology evidence="1 7">Multi-pass membrane protein</topology>
    </subcellularLocation>
</comment>
<keyword evidence="2 7" id="KW-0813">Transport</keyword>
<keyword evidence="10" id="KW-1185">Reference proteome</keyword>
<comment type="similarity">
    <text evidence="7">Belongs to the binding-protein-dependent transport system permease family.</text>
</comment>
<evidence type="ECO:0000256" key="4">
    <source>
        <dbReference type="ARBA" id="ARBA00022692"/>
    </source>
</evidence>